<feature type="region of interest" description="Disordered" evidence="2">
    <location>
        <begin position="614"/>
        <end position="638"/>
    </location>
</feature>
<feature type="compositionally biased region" description="Low complexity" evidence="2">
    <location>
        <begin position="107"/>
        <end position="125"/>
    </location>
</feature>
<name>A0A1C7MZL6_9FUNG</name>
<feature type="region of interest" description="Disordered" evidence="2">
    <location>
        <begin position="57"/>
        <end position="185"/>
    </location>
</feature>
<sequence>MAETTGEDGSWLKKRSSVFSATNSSTNNAKPVGKPADKELARLKTMGAVSSVWTNKFVQEDSGNSTTGGTRRSFVLPKSPEKTNSPRARGSTSSISSVIDTQENQVSLRKPSRASSSSLELNSSTEEIKSTRSSIQSTRDDISTARSSISSVKSQPKSEEPTTKANSLLGLHKPTKSSDEHETEAASLWFQAETLKTQLAQSNARLSRANEDIEFYKRQLEASGQSIAEMTEEKDKELRHWVDLVLKQDQLLSQYELHLEDLKEQSDSSAPKEDTTALRKELDLLYKQKDQMEGTITSLRAELEMSSSQMQLMMTVSTEIQNEFQSYKQKVDAQIKEVLKQKQAEHDAELEALKLSLNGEPTQRNVGTAVAAAVVGATVATGAVVAQEDPRAQIEKAVAEATAHHEQELDQFRQQIITLTELLHANERSGAKEAELREQIDVLTEQLHAKENAVDDHDAALETLREQIITLTTMLHDKDKAVQDLENQLKVQKRTMDAQVMELTQTILEKDSLLMEQSNNRSRETIIPNIEPHAASSAPSVSETEMFYQSSQHQDIAEARLQMAQVQQYMYSSSEDGDEEDEVEVLRMSYSSDEEEDRGIHRHSFHSQHLIASNDHHVPHSPADTISSNISYDSSDDEYQQEKIAEIKHFSYSSQATRPVSLVSGEHMMLNDENRRLSQRSSSHSQFSHHSLHSHHSHHSNTPTRFSLVKETSSASWPMPPPTPPPSEPLPPVPIMDEKSSTESTIATNSIIPPPRRTRSKTMSRSDAPNMSLYTTSIHQTNELPRIMPEAQQVSPHKERHSGLFQSPQEEPHTKWMDDPESEEDDLWCEPKPRQEWGTATAM</sequence>
<feature type="compositionally biased region" description="Polar residues" evidence="2">
    <location>
        <begin position="57"/>
        <end position="70"/>
    </location>
</feature>
<feature type="compositionally biased region" description="Low complexity" evidence="2">
    <location>
        <begin position="679"/>
        <end position="689"/>
    </location>
</feature>
<evidence type="ECO:0000256" key="1">
    <source>
        <dbReference type="SAM" id="Coils"/>
    </source>
</evidence>
<feature type="compositionally biased region" description="Acidic residues" evidence="2">
    <location>
        <begin position="819"/>
        <end position="828"/>
    </location>
</feature>
<comment type="caution">
    <text evidence="3">The sequence shown here is derived from an EMBL/GenBank/DDBJ whole genome shotgun (WGS) entry which is preliminary data.</text>
</comment>
<feature type="region of interest" description="Disordered" evidence="2">
    <location>
        <begin position="792"/>
        <end position="843"/>
    </location>
</feature>
<organism evidence="3 4">
    <name type="scientific">Choanephora cucurbitarum</name>
    <dbReference type="NCBI Taxonomy" id="101091"/>
    <lineage>
        <taxon>Eukaryota</taxon>
        <taxon>Fungi</taxon>
        <taxon>Fungi incertae sedis</taxon>
        <taxon>Mucoromycota</taxon>
        <taxon>Mucoromycotina</taxon>
        <taxon>Mucoromycetes</taxon>
        <taxon>Mucorales</taxon>
        <taxon>Mucorineae</taxon>
        <taxon>Choanephoraceae</taxon>
        <taxon>Choanephoroideae</taxon>
        <taxon>Choanephora</taxon>
    </lineage>
</organism>
<reference evidence="3 4" key="1">
    <citation type="submission" date="2016-03" db="EMBL/GenBank/DDBJ databases">
        <title>Choanephora cucurbitarum.</title>
        <authorList>
            <person name="Min B."/>
            <person name="Park H."/>
            <person name="Park J.-H."/>
            <person name="Shin H.-D."/>
            <person name="Choi I.-G."/>
        </authorList>
    </citation>
    <scope>NUCLEOTIDE SEQUENCE [LARGE SCALE GENOMIC DNA]</scope>
    <source>
        <strain evidence="3 4">KUS-F28377</strain>
    </source>
</reference>
<dbReference type="Proteomes" id="UP000093000">
    <property type="component" value="Unassembled WGS sequence"/>
</dbReference>
<dbReference type="AlphaFoldDB" id="A0A1C7MZL6"/>
<feature type="compositionally biased region" description="Polar residues" evidence="2">
    <location>
        <begin position="17"/>
        <end position="29"/>
    </location>
</feature>
<feature type="coiled-coil region" evidence="1">
    <location>
        <begin position="426"/>
        <end position="502"/>
    </location>
</feature>
<evidence type="ECO:0000313" key="3">
    <source>
        <dbReference type="EMBL" id="OBZ82335.1"/>
    </source>
</evidence>
<keyword evidence="1" id="KW-0175">Coiled coil</keyword>
<evidence type="ECO:0000313" key="4">
    <source>
        <dbReference type="Proteomes" id="UP000093000"/>
    </source>
</evidence>
<feature type="compositionally biased region" description="Low complexity" evidence="2">
    <location>
        <begin position="624"/>
        <end position="633"/>
    </location>
</feature>
<keyword evidence="4" id="KW-1185">Reference proteome</keyword>
<feature type="compositionally biased region" description="Basic residues" evidence="2">
    <location>
        <begin position="690"/>
        <end position="699"/>
    </location>
</feature>
<dbReference type="OrthoDB" id="2258064at2759"/>
<gene>
    <name evidence="3" type="ORF">A0J61_09614</name>
</gene>
<feature type="coiled-coil region" evidence="1">
    <location>
        <begin position="192"/>
        <end position="302"/>
    </location>
</feature>
<feature type="region of interest" description="Disordered" evidence="2">
    <location>
        <begin position="675"/>
        <end position="769"/>
    </location>
</feature>
<feature type="compositionally biased region" description="Polar residues" evidence="2">
    <location>
        <begin position="82"/>
        <end position="106"/>
    </location>
</feature>
<feature type="region of interest" description="Disordered" evidence="2">
    <location>
        <begin position="1"/>
        <end position="38"/>
    </location>
</feature>
<feature type="compositionally biased region" description="Polar residues" evidence="2">
    <location>
        <begin position="742"/>
        <end position="751"/>
    </location>
</feature>
<dbReference type="STRING" id="101091.A0A1C7MZL6"/>
<dbReference type="EMBL" id="LUGH01000891">
    <property type="protein sequence ID" value="OBZ82335.1"/>
    <property type="molecule type" value="Genomic_DNA"/>
</dbReference>
<feature type="compositionally biased region" description="Pro residues" evidence="2">
    <location>
        <begin position="718"/>
        <end position="734"/>
    </location>
</feature>
<evidence type="ECO:0000256" key="2">
    <source>
        <dbReference type="SAM" id="MobiDB-lite"/>
    </source>
</evidence>
<proteinExistence type="predicted"/>
<accession>A0A1C7MZL6</accession>
<protein>
    <submittedName>
        <fullName evidence="3">Uncharacterized protein</fullName>
    </submittedName>
</protein>
<dbReference type="InParanoid" id="A0A1C7MZL6"/>